<organism evidence="1 2">
    <name type="scientific">Candidatus Taylorbacteria bacterium RIFCSPHIGHO2_01_FULL_46_22b</name>
    <dbReference type="NCBI Taxonomy" id="1802301"/>
    <lineage>
        <taxon>Bacteria</taxon>
        <taxon>Candidatus Tayloriibacteriota</taxon>
    </lineage>
</organism>
<dbReference type="Proteomes" id="UP000178873">
    <property type="component" value="Unassembled WGS sequence"/>
</dbReference>
<dbReference type="EMBL" id="MHRF01000013">
    <property type="protein sequence ID" value="OHA17688.1"/>
    <property type="molecule type" value="Genomic_DNA"/>
</dbReference>
<dbReference type="STRING" id="1802301.A2664_03665"/>
<evidence type="ECO:0000313" key="2">
    <source>
        <dbReference type="Proteomes" id="UP000178873"/>
    </source>
</evidence>
<protein>
    <submittedName>
        <fullName evidence="1">Uncharacterized protein</fullName>
    </submittedName>
</protein>
<evidence type="ECO:0000313" key="1">
    <source>
        <dbReference type="EMBL" id="OHA17688.1"/>
    </source>
</evidence>
<reference evidence="1 2" key="1">
    <citation type="journal article" date="2016" name="Nat. Commun.">
        <title>Thousands of microbial genomes shed light on interconnected biogeochemical processes in an aquifer system.</title>
        <authorList>
            <person name="Anantharaman K."/>
            <person name="Brown C.T."/>
            <person name="Hug L.A."/>
            <person name="Sharon I."/>
            <person name="Castelle C.J."/>
            <person name="Probst A.J."/>
            <person name="Thomas B.C."/>
            <person name="Singh A."/>
            <person name="Wilkins M.J."/>
            <person name="Karaoz U."/>
            <person name="Brodie E.L."/>
            <person name="Williams K.H."/>
            <person name="Hubbard S.S."/>
            <person name="Banfield J.F."/>
        </authorList>
    </citation>
    <scope>NUCLEOTIDE SEQUENCE [LARGE SCALE GENOMIC DNA]</scope>
</reference>
<gene>
    <name evidence="1" type="ORF">A2664_03665</name>
</gene>
<sequence>MGREVAGDDTVHAAKDGDHARFVVLLELDWEGVCYVGIEHPAPIAAELEEFSGNVICGADKEIVIVELQCFNVTTCVATDVKSKEFRGGDTKWGRFATCFRVITDSGALDNDVSVACTGEIHVQNGGHDWASVGISEAETEDFVGSAQGTSFQFVPHTLLRRRFL</sequence>
<dbReference type="AlphaFoldDB" id="A0A1G2M1C6"/>
<accession>A0A1G2M1C6</accession>
<name>A0A1G2M1C6_9BACT</name>
<comment type="caution">
    <text evidence="1">The sequence shown here is derived from an EMBL/GenBank/DDBJ whole genome shotgun (WGS) entry which is preliminary data.</text>
</comment>
<proteinExistence type="predicted"/>